<protein>
    <submittedName>
        <fullName evidence="1">Putative transcriptional regulator of viral defense system</fullName>
    </submittedName>
</protein>
<dbReference type="RefSeq" id="WP_185067919.1">
    <property type="nucleotide sequence ID" value="NZ_JACHMB010000001.1"/>
</dbReference>
<evidence type="ECO:0000313" key="1">
    <source>
        <dbReference type="EMBL" id="MBB5774051.1"/>
    </source>
</evidence>
<reference evidence="1 2" key="1">
    <citation type="submission" date="2020-08" db="EMBL/GenBank/DDBJ databases">
        <title>Sequencing the genomes of 1000 actinobacteria strains.</title>
        <authorList>
            <person name="Klenk H.-P."/>
        </authorList>
    </citation>
    <scope>NUCLEOTIDE SEQUENCE [LARGE SCALE GENOMIC DNA]</scope>
    <source>
        <strain evidence="1 2">DSM 45507</strain>
    </source>
</reference>
<dbReference type="AlphaFoldDB" id="A0A7W9FYW8"/>
<sequence length="157" mass="18279">MRQRDEEPRARLWRRAARQRGFFTAAQALLDGYSYQSQYFHVRRGNWTRIDRGLYRFREYADLPSSDLDHLVRWSLWSLDRAVFSHETALSVHGLAPVDPAVVHMTVPPGFRQRDPAVLTHRADLSPADVEHRDGFRVTTLARTLIDLNIQPTNKDL</sequence>
<evidence type="ECO:0000313" key="2">
    <source>
        <dbReference type="Proteomes" id="UP000579153"/>
    </source>
</evidence>
<accession>A0A7W9FYW8</accession>
<organism evidence="1 2">
    <name type="scientific">Nonomuraea jabiensis</name>
    <dbReference type="NCBI Taxonomy" id="882448"/>
    <lineage>
        <taxon>Bacteria</taxon>
        <taxon>Bacillati</taxon>
        <taxon>Actinomycetota</taxon>
        <taxon>Actinomycetes</taxon>
        <taxon>Streptosporangiales</taxon>
        <taxon>Streptosporangiaceae</taxon>
        <taxon>Nonomuraea</taxon>
    </lineage>
</organism>
<comment type="caution">
    <text evidence="1">The sequence shown here is derived from an EMBL/GenBank/DDBJ whole genome shotgun (WGS) entry which is preliminary data.</text>
</comment>
<dbReference type="EMBL" id="JACHMB010000001">
    <property type="protein sequence ID" value="MBB5774051.1"/>
    <property type="molecule type" value="Genomic_DNA"/>
</dbReference>
<dbReference type="Proteomes" id="UP000579153">
    <property type="component" value="Unassembled WGS sequence"/>
</dbReference>
<gene>
    <name evidence="1" type="ORF">HD596_000807</name>
</gene>
<proteinExistence type="predicted"/>
<name>A0A7W9FYW8_9ACTN</name>
<keyword evidence="2" id="KW-1185">Reference proteome</keyword>